<dbReference type="STRING" id="860235.AOZ06_19805"/>
<reference evidence="2 3" key="1">
    <citation type="submission" date="2015-07" db="EMBL/GenBank/DDBJ databases">
        <title>Genome sequencing of Kibdelosporangium phytohabitans.</title>
        <authorList>
            <person name="Qin S."/>
            <person name="Xing K."/>
        </authorList>
    </citation>
    <scope>NUCLEOTIDE SEQUENCE [LARGE SCALE GENOMIC DNA]</scope>
    <source>
        <strain evidence="2 3">KLBMP1111</strain>
    </source>
</reference>
<dbReference type="KEGG" id="kphy:AOZ06_19805"/>
<name>A0A0N9HZN2_9PSEU</name>
<dbReference type="OrthoDB" id="10007974at2"/>
<gene>
    <name evidence="2" type="ORF">AOZ06_19805</name>
</gene>
<dbReference type="EMBL" id="CP012752">
    <property type="protein sequence ID" value="ALG08857.1"/>
    <property type="molecule type" value="Genomic_DNA"/>
</dbReference>
<protein>
    <recommendedName>
        <fullName evidence="4">Secreted protein</fullName>
    </recommendedName>
</protein>
<keyword evidence="3" id="KW-1185">Reference proteome</keyword>
<dbReference type="AlphaFoldDB" id="A0A0N9HZN2"/>
<proteinExistence type="predicted"/>
<dbReference type="Proteomes" id="UP000063699">
    <property type="component" value="Chromosome"/>
</dbReference>
<keyword evidence="1" id="KW-0732">Signal</keyword>
<dbReference type="RefSeq" id="WP_054290763.1">
    <property type="nucleotide sequence ID" value="NZ_CP012752.1"/>
</dbReference>
<evidence type="ECO:0000256" key="1">
    <source>
        <dbReference type="SAM" id="SignalP"/>
    </source>
</evidence>
<sequence length="136" mass="14664">MFPVKRLVGAALVGLAGLALVSPVSASEVSVQDHNCVRTTVSRNSQGRVEYITVMNICQATLLSVDAHVYNGPAGFEDRNRTRRNLAQYQFFRFPSTGSYSPAKAMPSKSLLCGELWAPAGAGAGRPWGPDCYKMP</sequence>
<evidence type="ECO:0000313" key="2">
    <source>
        <dbReference type="EMBL" id="ALG08857.1"/>
    </source>
</evidence>
<feature type="signal peptide" evidence="1">
    <location>
        <begin position="1"/>
        <end position="26"/>
    </location>
</feature>
<evidence type="ECO:0000313" key="3">
    <source>
        <dbReference type="Proteomes" id="UP000063699"/>
    </source>
</evidence>
<organism evidence="2 3">
    <name type="scientific">Kibdelosporangium phytohabitans</name>
    <dbReference type="NCBI Taxonomy" id="860235"/>
    <lineage>
        <taxon>Bacteria</taxon>
        <taxon>Bacillati</taxon>
        <taxon>Actinomycetota</taxon>
        <taxon>Actinomycetes</taxon>
        <taxon>Pseudonocardiales</taxon>
        <taxon>Pseudonocardiaceae</taxon>
        <taxon>Kibdelosporangium</taxon>
    </lineage>
</organism>
<accession>A0A0N9HZN2</accession>
<evidence type="ECO:0008006" key="4">
    <source>
        <dbReference type="Google" id="ProtNLM"/>
    </source>
</evidence>
<feature type="chain" id="PRO_5006035665" description="Secreted protein" evidence="1">
    <location>
        <begin position="27"/>
        <end position="136"/>
    </location>
</feature>